<feature type="domain" description="DUF4376" evidence="1">
    <location>
        <begin position="68"/>
        <end position="157"/>
    </location>
</feature>
<comment type="caution">
    <text evidence="2">The sequence shown here is derived from an EMBL/GenBank/DDBJ whole genome shotgun (WGS) entry which is preliminary data.</text>
</comment>
<dbReference type="AlphaFoldDB" id="V8R8H9"/>
<dbReference type="EMBL" id="AYMZ01000003">
    <property type="protein sequence ID" value="ETF08431.1"/>
    <property type="molecule type" value="Genomic_DNA"/>
</dbReference>
<name>V8R8H9_9PSED</name>
<proteinExistence type="predicted"/>
<sequence length="181" mass="19902">MTNKYMTFDESGHIRERLILGICDIPEGAIGISEELWLQSATDLTGQWRLIDGTLTKVPFELQVDFAQLIAAERFRRETAGVEVDGLYIETTRDSQALIASAGLSAIIETQYRCNFKTLDGFVDIDAEQILAIAKGVRAHVQACFDRELTLLHAVEAGNFASTMLEEGGPASLPAELLLRA</sequence>
<evidence type="ECO:0000313" key="2">
    <source>
        <dbReference type="EMBL" id="ETF08431.1"/>
    </source>
</evidence>
<dbReference type="PATRIC" id="fig|1395516.4.peg.1112"/>
<dbReference type="HOGENOM" id="CLU_1487844_0_0_6"/>
<dbReference type="Proteomes" id="UP000024771">
    <property type="component" value="Chromosome"/>
</dbReference>
<dbReference type="InterPro" id="IPR025484">
    <property type="entry name" value="DUF4376"/>
</dbReference>
<evidence type="ECO:0000259" key="1">
    <source>
        <dbReference type="Pfam" id="PF14301"/>
    </source>
</evidence>
<reference evidence="2" key="1">
    <citation type="journal article" date="2014" name="Genome Announc.">
        <title>Draft Genome Sequence of Pseudomonas moraviensis R28-S.</title>
        <authorList>
            <person name="Hunter S.S."/>
            <person name="Yano H."/>
            <person name="Loftie-Eaton W."/>
            <person name="Hughes J."/>
            <person name="De Gelder L."/>
            <person name="Stragier P."/>
            <person name="De Vos P."/>
            <person name="Settles M.L."/>
            <person name="Top E.M."/>
        </authorList>
    </citation>
    <scope>NUCLEOTIDE SEQUENCE [LARGE SCALE GENOMIC DNA]</scope>
    <source>
        <strain evidence="2">R28-S</strain>
    </source>
</reference>
<organism evidence="2">
    <name type="scientific">Pseudomonas moraviensis R28-S</name>
    <dbReference type="NCBI Taxonomy" id="1395516"/>
    <lineage>
        <taxon>Bacteria</taxon>
        <taxon>Pseudomonadati</taxon>
        <taxon>Pseudomonadota</taxon>
        <taxon>Gammaproteobacteria</taxon>
        <taxon>Pseudomonadales</taxon>
        <taxon>Pseudomonadaceae</taxon>
        <taxon>Pseudomonas</taxon>
    </lineage>
</organism>
<protein>
    <recommendedName>
        <fullName evidence="1">DUF4376 domain-containing protein</fullName>
    </recommendedName>
</protein>
<dbReference type="Pfam" id="PF14301">
    <property type="entry name" value="DUF4376"/>
    <property type="match status" value="1"/>
</dbReference>
<gene>
    <name evidence="2" type="ORF">PMO01_05455</name>
</gene>
<dbReference type="RefSeq" id="WP_024011848.1">
    <property type="nucleotide sequence ID" value="NZ_CM002330.1"/>
</dbReference>
<accession>V8R8H9</accession>